<dbReference type="EMBL" id="CACVKT020001976">
    <property type="protein sequence ID" value="CAC5373873.1"/>
    <property type="molecule type" value="Genomic_DNA"/>
</dbReference>
<organism evidence="2 3">
    <name type="scientific">Mytilus coruscus</name>
    <name type="common">Sea mussel</name>
    <dbReference type="NCBI Taxonomy" id="42192"/>
    <lineage>
        <taxon>Eukaryota</taxon>
        <taxon>Metazoa</taxon>
        <taxon>Spiralia</taxon>
        <taxon>Lophotrochozoa</taxon>
        <taxon>Mollusca</taxon>
        <taxon>Bivalvia</taxon>
        <taxon>Autobranchia</taxon>
        <taxon>Pteriomorphia</taxon>
        <taxon>Mytilida</taxon>
        <taxon>Mytiloidea</taxon>
        <taxon>Mytilidae</taxon>
        <taxon>Mytilinae</taxon>
        <taxon>Mytilus</taxon>
    </lineage>
</organism>
<accession>A0A6J8ATJ7</accession>
<dbReference type="SUPFAM" id="SSF57903">
    <property type="entry name" value="FYVE/PHD zinc finger"/>
    <property type="match status" value="1"/>
</dbReference>
<protein>
    <submittedName>
        <fullName evidence="2">Uncharacterized protein</fullName>
    </submittedName>
</protein>
<proteinExistence type="predicted"/>
<feature type="region of interest" description="Disordered" evidence="1">
    <location>
        <begin position="67"/>
        <end position="87"/>
    </location>
</feature>
<evidence type="ECO:0000256" key="1">
    <source>
        <dbReference type="SAM" id="MobiDB-lite"/>
    </source>
</evidence>
<dbReference type="OrthoDB" id="10520249at2759"/>
<dbReference type="AlphaFoldDB" id="A0A6J8ATJ7"/>
<dbReference type="InterPro" id="IPR011011">
    <property type="entry name" value="Znf_FYVE_PHD"/>
</dbReference>
<evidence type="ECO:0000313" key="3">
    <source>
        <dbReference type="Proteomes" id="UP000507470"/>
    </source>
</evidence>
<reference evidence="2 3" key="1">
    <citation type="submission" date="2020-06" db="EMBL/GenBank/DDBJ databases">
        <authorList>
            <person name="Li R."/>
            <person name="Bekaert M."/>
        </authorList>
    </citation>
    <scope>NUCLEOTIDE SEQUENCE [LARGE SCALE GENOMIC DNA]</scope>
    <source>
        <strain evidence="3">wild</strain>
    </source>
</reference>
<keyword evidence="3" id="KW-1185">Reference proteome</keyword>
<sequence length="173" mass="19424">MSLDEGALFELTPRSRSKVTDIESNLKAKYLNIVNESITDLKAFKKFKYRDLMIKIPSTSLVWKAQHTKTPTAGHQQSETSADASMEELPDDSITMVKQVVSSNSERQQAVNDIEISETEVLIPAKTIITSDNSKAPTQKRKTAKNKNEINENMCICQQTPAGNMIQCNWCQE</sequence>
<feature type="compositionally biased region" description="Polar residues" evidence="1">
    <location>
        <begin position="68"/>
        <end position="83"/>
    </location>
</feature>
<evidence type="ECO:0000313" key="2">
    <source>
        <dbReference type="EMBL" id="CAC5373873.1"/>
    </source>
</evidence>
<gene>
    <name evidence="2" type="ORF">MCOR_11474</name>
</gene>
<dbReference type="Proteomes" id="UP000507470">
    <property type="component" value="Unassembled WGS sequence"/>
</dbReference>
<name>A0A6J8ATJ7_MYTCO</name>